<evidence type="ECO:0000256" key="1">
    <source>
        <dbReference type="ARBA" id="ARBA00005023"/>
    </source>
</evidence>
<comment type="caution">
    <text evidence="9">The sequence shown here is derived from an EMBL/GenBank/DDBJ whole genome shotgun (WGS) entry which is preliminary data.</text>
</comment>
<organism evidence="9 10">
    <name type="scientific">Oceanimonas doudoroffii</name>
    <dbReference type="NCBI Taxonomy" id="84158"/>
    <lineage>
        <taxon>Bacteria</taxon>
        <taxon>Pseudomonadati</taxon>
        <taxon>Pseudomonadota</taxon>
        <taxon>Gammaproteobacteria</taxon>
        <taxon>Aeromonadales</taxon>
        <taxon>Aeromonadaceae</taxon>
        <taxon>Oceanimonas</taxon>
    </lineage>
</organism>
<gene>
    <name evidence="9" type="primary">mmsB</name>
    <name evidence="9" type="ORF">B6S08_08730</name>
</gene>
<comment type="pathway">
    <text evidence="1">Amino-acid degradation.</text>
</comment>
<proteinExistence type="inferred from homology"/>
<evidence type="ECO:0000313" key="10">
    <source>
        <dbReference type="Proteomes" id="UP000242757"/>
    </source>
</evidence>
<dbReference type="OrthoDB" id="9786703at2"/>
<dbReference type="FunFam" id="1.10.1040.10:FF:000006">
    <property type="entry name" value="3-hydroxyisobutyrate dehydrogenase"/>
    <property type="match status" value="1"/>
</dbReference>
<name>A0A233RJI1_9GAMM</name>
<dbReference type="PANTHER" id="PTHR22981:SF7">
    <property type="entry name" value="3-HYDROXYISOBUTYRATE DEHYDROGENASE, MITOCHONDRIAL"/>
    <property type="match status" value="1"/>
</dbReference>
<keyword evidence="10" id="KW-1185">Reference proteome</keyword>
<keyword evidence="5" id="KW-0520">NAD</keyword>
<keyword evidence="4" id="KW-0560">Oxidoreductase</keyword>
<keyword evidence="3" id="KW-0101">Branched-chain amino acid catabolism</keyword>
<dbReference type="InterPro" id="IPR029154">
    <property type="entry name" value="HIBADH-like_NADP-bd"/>
</dbReference>
<dbReference type="Gene3D" id="1.10.1040.10">
    <property type="entry name" value="N-(1-d-carboxylethyl)-l-norvaline Dehydrogenase, domain 2"/>
    <property type="match status" value="1"/>
</dbReference>
<sequence length="299" mass="30656">MATIAFIGLGNMGIPMTANLVRAGRRVQVFDLQPEAVSRAAALGAIPETTAVAAVKHATVVISMLQSGEQVAGLYGGDDGLFGHLAPGALVIDCSTIEAEIAQRMAKVAAGHGLDFVDAPVSGGVAGAEAGTLTFIVGGSEDQFTRARPVLAQMGKKVLHAGPHGAGQVAKACNNLLLAAQMAASCEALNLGLNHGLDAAVLSEIIHQSSGNNWVMEHYNPVPGVMEKVPASHGYQGGFQVNLMCKDLNLAMGLSQGSGSPVPMGSAARALFSLHQVAGHGGLDFSSLFRLYRQPEGDA</sequence>
<evidence type="ECO:0000259" key="8">
    <source>
        <dbReference type="Pfam" id="PF14833"/>
    </source>
</evidence>
<dbReference type="Pfam" id="PF03446">
    <property type="entry name" value="NAD_binding_2"/>
    <property type="match status" value="1"/>
</dbReference>
<dbReference type="NCBIfam" id="TIGR01692">
    <property type="entry name" value="HIBADH"/>
    <property type="match status" value="1"/>
</dbReference>
<dbReference type="Gene3D" id="3.40.50.720">
    <property type="entry name" value="NAD(P)-binding Rossmann-like Domain"/>
    <property type="match status" value="1"/>
</dbReference>
<dbReference type="RefSeq" id="WP_094200324.1">
    <property type="nucleotide sequence ID" value="NZ_NBIM01000001.1"/>
</dbReference>
<evidence type="ECO:0000313" key="9">
    <source>
        <dbReference type="EMBL" id="OXY83550.1"/>
    </source>
</evidence>
<evidence type="ECO:0000256" key="3">
    <source>
        <dbReference type="ARBA" id="ARBA00022456"/>
    </source>
</evidence>
<dbReference type="GO" id="GO:0051287">
    <property type="term" value="F:NAD binding"/>
    <property type="evidence" value="ECO:0007669"/>
    <property type="project" value="InterPro"/>
</dbReference>
<dbReference type="GO" id="GO:0009083">
    <property type="term" value="P:branched-chain amino acid catabolic process"/>
    <property type="evidence" value="ECO:0007669"/>
    <property type="project" value="UniProtKB-KW"/>
</dbReference>
<protein>
    <submittedName>
        <fullName evidence="9">3-hydroxyisobutyrate dehydrogenase</fullName>
    </submittedName>
</protein>
<evidence type="ECO:0000256" key="6">
    <source>
        <dbReference type="PIRSR" id="PIRSR000103-1"/>
    </source>
</evidence>
<dbReference type="GO" id="GO:0050661">
    <property type="term" value="F:NADP binding"/>
    <property type="evidence" value="ECO:0007669"/>
    <property type="project" value="InterPro"/>
</dbReference>
<accession>A0A233RJI1</accession>
<dbReference type="InterPro" id="IPR006115">
    <property type="entry name" value="6PGDH_NADP-bd"/>
</dbReference>
<dbReference type="InterPro" id="IPR036291">
    <property type="entry name" value="NAD(P)-bd_dom_sf"/>
</dbReference>
<dbReference type="InterPro" id="IPR011548">
    <property type="entry name" value="HIBADH"/>
</dbReference>
<dbReference type="EMBL" id="NBIM01000001">
    <property type="protein sequence ID" value="OXY83550.1"/>
    <property type="molecule type" value="Genomic_DNA"/>
</dbReference>
<dbReference type="Proteomes" id="UP000242757">
    <property type="component" value="Unassembled WGS sequence"/>
</dbReference>
<dbReference type="Pfam" id="PF14833">
    <property type="entry name" value="NAD_binding_11"/>
    <property type="match status" value="1"/>
</dbReference>
<dbReference type="InterPro" id="IPR015815">
    <property type="entry name" value="HIBADH-related"/>
</dbReference>
<dbReference type="InterPro" id="IPR013328">
    <property type="entry name" value="6PGD_dom2"/>
</dbReference>
<feature type="domain" description="3-hydroxyisobutyrate dehydrogenase-like NAD-binding" evidence="8">
    <location>
        <begin position="165"/>
        <end position="292"/>
    </location>
</feature>
<dbReference type="InterPro" id="IPR008927">
    <property type="entry name" value="6-PGluconate_DH-like_C_sf"/>
</dbReference>
<evidence type="ECO:0000259" key="7">
    <source>
        <dbReference type="Pfam" id="PF03446"/>
    </source>
</evidence>
<evidence type="ECO:0000256" key="4">
    <source>
        <dbReference type="ARBA" id="ARBA00023002"/>
    </source>
</evidence>
<dbReference type="PIRSF" id="PIRSF000103">
    <property type="entry name" value="HIBADH"/>
    <property type="match status" value="1"/>
</dbReference>
<dbReference type="GO" id="GO:0008442">
    <property type="term" value="F:3-hydroxyisobutyrate dehydrogenase activity"/>
    <property type="evidence" value="ECO:0007669"/>
    <property type="project" value="InterPro"/>
</dbReference>
<reference evidence="9 10" key="1">
    <citation type="submission" date="2017-08" db="EMBL/GenBank/DDBJ databases">
        <title>A Genome Sequence of Oceanimonas doudoroffii ATCC 27123T.</title>
        <authorList>
            <person name="Brennan M.A."/>
            <person name="Maclea K.S."/>
            <person name="Mcclelland W.D."/>
            <person name="Trachtenberg A.M."/>
        </authorList>
    </citation>
    <scope>NUCLEOTIDE SEQUENCE [LARGE SCALE GENOMIC DNA]</scope>
    <source>
        <strain evidence="9 10">ATCC 27123</strain>
    </source>
</reference>
<evidence type="ECO:0000256" key="5">
    <source>
        <dbReference type="ARBA" id="ARBA00023027"/>
    </source>
</evidence>
<comment type="similarity">
    <text evidence="2">Belongs to the HIBADH-related family.</text>
</comment>
<feature type="domain" description="6-phosphogluconate dehydrogenase NADP-binding" evidence="7">
    <location>
        <begin position="3"/>
        <end position="162"/>
    </location>
</feature>
<evidence type="ECO:0000256" key="2">
    <source>
        <dbReference type="ARBA" id="ARBA00009080"/>
    </source>
</evidence>
<dbReference type="SUPFAM" id="SSF51735">
    <property type="entry name" value="NAD(P)-binding Rossmann-fold domains"/>
    <property type="match status" value="1"/>
</dbReference>
<dbReference type="SUPFAM" id="SSF48179">
    <property type="entry name" value="6-phosphogluconate dehydrogenase C-terminal domain-like"/>
    <property type="match status" value="1"/>
</dbReference>
<dbReference type="AlphaFoldDB" id="A0A233RJI1"/>
<dbReference type="PANTHER" id="PTHR22981">
    <property type="entry name" value="3-HYDROXYISOBUTYRATE DEHYDROGENASE-RELATED"/>
    <property type="match status" value="1"/>
</dbReference>
<feature type="active site" evidence="6">
    <location>
        <position position="171"/>
    </location>
</feature>